<name>A0A8B8LY04_ABRPR</name>
<keyword evidence="2" id="KW-0810">Translation regulation</keyword>
<dbReference type="SUPFAM" id="SSF48371">
    <property type="entry name" value="ARM repeat"/>
    <property type="match status" value="1"/>
</dbReference>
<evidence type="ECO:0000256" key="2">
    <source>
        <dbReference type="ARBA" id="ARBA00022845"/>
    </source>
</evidence>
<dbReference type="GO" id="GO:0003729">
    <property type="term" value="F:mRNA binding"/>
    <property type="evidence" value="ECO:0007669"/>
    <property type="project" value="TreeGrafter"/>
</dbReference>
<dbReference type="GO" id="GO:0006417">
    <property type="term" value="P:regulation of translation"/>
    <property type="evidence" value="ECO:0007669"/>
    <property type="project" value="UniProtKB-KW"/>
</dbReference>
<dbReference type="PROSITE" id="PS50302">
    <property type="entry name" value="PUM"/>
    <property type="match status" value="5"/>
</dbReference>
<evidence type="ECO:0000256" key="4">
    <source>
        <dbReference type="PROSITE-ProRule" id="PRU00317"/>
    </source>
</evidence>
<evidence type="ECO:0000313" key="6">
    <source>
        <dbReference type="Proteomes" id="UP000694853"/>
    </source>
</evidence>
<dbReference type="PROSITE" id="PS50303">
    <property type="entry name" value="PUM_HD"/>
    <property type="match status" value="1"/>
</dbReference>
<organism evidence="6 7">
    <name type="scientific">Abrus precatorius</name>
    <name type="common">Indian licorice</name>
    <name type="synonym">Glycine abrus</name>
    <dbReference type="NCBI Taxonomy" id="3816"/>
    <lineage>
        <taxon>Eukaryota</taxon>
        <taxon>Viridiplantae</taxon>
        <taxon>Streptophyta</taxon>
        <taxon>Embryophyta</taxon>
        <taxon>Tracheophyta</taxon>
        <taxon>Spermatophyta</taxon>
        <taxon>Magnoliopsida</taxon>
        <taxon>eudicotyledons</taxon>
        <taxon>Gunneridae</taxon>
        <taxon>Pentapetalae</taxon>
        <taxon>rosids</taxon>
        <taxon>fabids</taxon>
        <taxon>Fabales</taxon>
        <taxon>Fabaceae</taxon>
        <taxon>Papilionoideae</taxon>
        <taxon>50 kb inversion clade</taxon>
        <taxon>NPAAA clade</taxon>
        <taxon>indigoferoid/millettioid clade</taxon>
        <taxon>Abreae</taxon>
        <taxon>Abrus</taxon>
    </lineage>
</organism>
<evidence type="ECO:0000259" key="5">
    <source>
        <dbReference type="PROSITE" id="PS50303"/>
    </source>
</evidence>
<dbReference type="Gene3D" id="1.25.10.10">
    <property type="entry name" value="Leucine-rich Repeat Variant"/>
    <property type="match status" value="1"/>
</dbReference>
<accession>A0A8B8LY04</accession>
<reference evidence="6" key="1">
    <citation type="journal article" date="2019" name="Toxins">
        <title>Detection of Abrin-Like and Prepropulchellin-Like Toxin Genes and Transcripts Using Whole Genome Sequencing and Full-Length Transcript Sequencing of Abrus precatorius.</title>
        <authorList>
            <person name="Hovde B.T."/>
            <person name="Daligault H.E."/>
            <person name="Hanschen E.R."/>
            <person name="Kunde Y.A."/>
            <person name="Johnson M.B."/>
            <person name="Starkenburg S.R."/>
            <person name="Johnson S.L."/>
        </authorList>
    </citation>
    <scope>NUCLEOTIDE SEQUENCE [LARGE SCALE GENOMIC DNA]</scope>
</reference>
<evidence type="ECO:0000256" key="3">
    <source>
        <dbReference type="ARBA" id="ARBA00022884"/>
    </source>
</evidence>
<dbReference type="GO" id="GO:0005737">
    <property type="term" value="C:cytoplasm"/>
    <property type="evidence" value="ECO:0007669"/>
    <property type="project" value="TreeGrafter"/>
</dbReference>
<dbReference type="PANTHER" id="PTHR12537:SF129">
    <property type="entry name" value="PUMILIO HOMOLOG 15-LIKE"/>
    <property type="match status" value="1"/>
</dbReference>
<feature type="repeat" description="Pumilio" evidence="4">
    <location>
        <begin position="361"/>
        <end position="396"/>
    </location>
</feature>
<dbReference type="InterPro" id="IPR001313">
    <property type="entry name" value="Pumilio_RNA-bd_rpt"/>
</dbReference>
<feature type="repeat" description="Pumilio" evidence="4">
    <location>
        <begin position="397"/>
        <end position="434"/>
    </location>
</feature>
<dbReference type="GeneID" id="113869228"/>
<protein>
    <submittedName>
        <fullName evidence="7">Pumilio homolog 12-like</fullName>
    </submittedName>
</protein>
<dbReference type="OrthoDB" id="668540at2759"/>
<dbReference type="RefSeq" id="XP_027361256.1">
    <property type="nucleotide sequence ID" value="XM_027505455.1"/>
</dbReference>
<gene>
    <name evidence="7" type="primary">LOC113869228</name>
</gene>
<keyword evidence="3" id="KW-0694">RNA-binding</keyword>
<feature type="domain" description="PUM-HD" evidence="5">
    <location>
        <begin position="115"/>
        <end position="460"/>
    </location>
</feature>
<reference evidence="7" key="2">
    <citation type="submission" date="2025-08" db="UniProtKB">
        <authorList>
            <consortium name="RefSeq"/>
        </authorList>
    </citation>
    <scope>IDENTIFICATION</scope>
    <source>
        <tissue evidence="7">Young leaves</tissue>
    </source>
</reference>
<feature type="repeat" description="Pumilio" evidence="4">
    <location>
        <begin position="325"/>
        <end position="360"/>
    </location>
</feature>
<dbReference type="KEGG" id="aprc:113869228"/>
<dbReference type="AlphaFoldDB" id="A0A8B8LY04"/>
<keyword evidence="6" id="KW-1185">Reference proteome</keyword>
<dbReference type="PANTHER" id="PTHR12537">
    <property type="entry name" value="RNA BINDING PROTEIN PUMILIO-RELATED"/>
    <property type="match status" value="1"/>
</dbReference>
<sequence length="463" mass="51929">MEAEGAQQDLRSFLIASPSPEIKDVDAALFSNHTHPSVPRNSQNPNWRNPISGGLEDLASSMGRLSLSPPVPLFVDQASSQRFKFADTGQFSVNNTLQDSLCLPNPSMGTINSCVSHNGIRRLGSHGHYELDAEQFLQRRSFSSLEDVKGQMGSLAQVDQRGCLLGKPAVIEMILWQVKDHFCDLMMDQHSSYLIQIVFEASSVEQKTRILSLVIRNEHKLKEVCMHNHGTRSIQKFLEHLKTPEQISTAVFALKRITVRLSKSINGGYVIQQCLKLFSPALTKFILDEVTKNCVEIASDKSGCSLFQKCLHHAKGDAMRRLIEEIVSYALVLAEHPYGNYVVQYVVKMKIAQVNSAIISRLRGKYVQLSMNKHASNVVEDLLEFSEESDAAIIVQEIMYNRNFLGILQDPYGNYVVQRALKNCKGTLNKILSSSILSNYPHLHSHLYGKRVLAFVKARKICV</sequence>
<evidence type="ECO:0000256" key="1">
    <source>
        <dbReference type="ARBA" id="ARBA00022737"/>
    </source>
</evidence>
<dbReference type="Pfam" id="PF00806">
    <property type="entry name" value="PUF"/>
    <property type="match status" value="7"/>
</dbReference>
<feature type="repeat" description="Pumilio" evidence="4">
    <location>
        <begin position="289"/>
        <end position="324"/>
    </location>
</feature>
<evidence type="ECO:0000313" key="7">
    <source>
        <dbReference type="RefSeq" id="XP_027361256.1"/>
    </source>
</evidence>
<keyword evidence="1" id="KW-0677">Repeat</keyword>
<dbReference type="InterPro" id="IPR033133">
    <property type="entry name" value="PUM-HD"/>
</dbReference>
<proteinExistence type="predicted"/>
<feature type="repeat" description="Pumilio" evidence="4">
    <location>
        <begin position="177"/>
        <end position="212"/>
    </location>
</feature>
<dbReference type="InterPro" id="IPR016024">
    <property type="entry name" value="ARM-type_fold"/>
</dbReference>
<dbReference type="Proteomes" id="UP000694853">
    <property type="component" value="Unplaced"/>
</dbReference>
<dbReference type="InterPro" id="IPR011989">
    <property type="entry name" value="ARM-like"/>
</dbReference>
<dbReference type="SMART" id="SM00025">
    <property type="entry name" value="Pumilio"/>
    <property type="match status" value="7"/>
</dbReference>